<accession>A0A316GTN2</accession>
<dbReference type="RefSeq" id="WP_109757306.1">
    <property type="nucleotide sequence ID" value="NZ_CP034588.1"/>
</dbReference>
<dbReference type="EMBL" id="QGGV01000001">
    <property type="protein sequence ID" value="PWK58407.1"/>
    <property type="molecule type" value="Genomic_DNA"/>
</dbReference>
<comment type="caution">
    <text evidence="3">The sequence shown here is derived from an EMBL/GenBank/DDBJ whole genome shotgun (WGS) entry which is preliminary data.</text>
</comment>
<dbReference type="AlphaFoldDB" id="A0A316GTN2"/>
<reference evidence="3 4" key="1">
    <citation type="submission" date="2018-05" db="EMBL/GenBank/DDBJ databases">
        <title>Genomic Encyclopedia of Type Strains, Phase IV (KMG-IV): sequencing the most valuable type-strain genomes for metagenomic binning, comparative biology and taxonomic classification.</title>
        <authorList>
            <person name="Goeker M."/>
        </authorList>
    </citation>
    <scope>NUCLEOTIDE SEQUENCE [LARGE SCALE GENOMIC DNA]</scope>
    <source>
        <strain evidence="3 4">DSM 103371</strain>
    </source>
</reference>
<gene>
    <name evidence="3" type="ORF">C8D95_101220</name>
</gene>
<dbReference type="PANTHER" id="PTHR30388">
    <property type="entry name" value="ALDEHYDE OXIDOREDUCTASE MOLYBDENUM COFACTOR ASSEMBLY PROTEIN"/>
    <property type="match status" value="1"/>
</dbReference>
<proteinExistence type="predicted"/>
<dbReference type="InterPro" id="IPR027051">
    <property type="entry name" value="XdhC_Rossmann_dom"/>
</dbReference>
<keyword evidence="4" id="KW-1185">Reference proteome</keyword>
<feature type="domain" description="XdhC- CoxI" evidence="1">
    <location>
        <begin position="14"/>
        <end position="81"/>
    </location>
</feature>
<dbReference type="PANTHER" id="PTHR30388:SF4">
    <property type="entry name" value="MOLYBDENUM COFACTOR INSERTION CHAPERONE PAOD"/>
    <property type="match status" value="1"/>
</dbReference>
<dbReference type="Pfam" id="PF02625">
    <property type="entry name" value="XdhC_CoxI"/>
    <property type="match status" value="1"/>
</dbReference>
<dbReference type="Pfam" id="PF13478">
    <property type="entry name" value="XdhC_C"/>
    <property type="match status" value="1"/>
</dbReference>
<evidence type="ECO:0000259" key="1">
    <source>
        <dbReference type="Pfam" id="PF02625"/>
    </source>
</evidence>
<dbReference type="KEGG" id="salo:EF888_02555"/>
<dbReference type="OrthoDB" id="9815497at2"/>
<dbReference type="Gene3D" id="3.40.50.720">
    <property type="entry name" value="NAD(P)-binding Rossmann-like Domain"/>
    <property type="match status" value="1"/>
</dbReference>
<dbReference type="InterPro" id="IPR003777">
    <property type="entry name" value="XdhC_CoxI"/>
</dbReference>
<name>A0A316GTN2_9RHOB</name>
<organism evidence="3 4">
    <name type="scientific">Silicimonas algicola</name>
    <dbReference type="NCBI Taxonomy" id="1826607"/>
    <lineage>
        <taxon>Bacteria</taxon>
        <taxon>Pseudomonadati</taxon>
        <taxon>Pseudomonadota</taxon>
        <taxon>Alphaproteobacteria</taxon>
        <taxon>Rhodobacterales</taxon>
        <taxon>Paracoccaceae</taxon>
    </lineage>
</organism>
<dbReference type="Proteomes" id="UP000245390">
    <property type="component" value="Unassembled WGS sequence"/>
</dbReference>
<sequence length="334" mass="35994">MTSHDNIPELALDWAEAGRSVALATVVSTWGSAPRPVGSQLVIDADMEFMGSVSGGCVESAVIFEATEAMRDGTCRLLEFGVSDESAFEVGLACGGQIAVLVEPVSVGEGPSVEELRALVSARRARRPVVWEVNLSTWERRLLDRDPSDQTLEQRFRTDRSQREGDVFQGVHNPPLRLVMVGAVHIAQPLVEMARMSGYDVVLSDPRDSFASSSRFPGETFLDGWTDEALAAYGLDTRTAVVTLSHDPKIDTPALEVALGSEAFYIGALGSSRTHAKRVAALTEAGFDTETIARIDAPVGLDIGASSPAEIAVSIMAEMTERLRRPETRPGRRP</sequence>
<evidence type="ECO:0000313" key="3">
    <source>
        <dbReference type="EMBL" id="PWK58407.1"/>
    </source>
</evidence>
<protein>
    <submittedName>
        <fullName evidence="3">Xanthine dehydrogenase accessory factor</fullName>
    </submittedName>
</protein>
<feature type="domain" description="XdhC Rossmann" evidence="2">
    <location>
        <begin position="178"/>
        <end position="319"/>
    </location>
</feature>
<evidence type="ECO:0000259" key="2">
    <source>
        <dbReference type="Pfam" id="PF13478"/>
    </source>
</evidence>
<evidence type="ECO:0000313" key="4">
    <source>
        <dbReference type="Proteomes" id="UP000245390"/>
    </source>
</evidence>
<dbReference type="InterPro" id="IPR052698">
    <property type="entry name" value="MoCofactor_Util/Proc"/>
</dbReference>